<reference evidence="5" key="2">
    <citation type="journal article" date="2019" name="Int. J. Syst. Evol. Microbiol.">
        <title>The Global Catalogue of Microorganisms (GCM) 10K type strain sequencing project: providing services to taxonomists for standard genome sequencing and annotation.</title>
        <authorList>
            <consortium name="The Broad Institute Genomics Platform"/>
            <consortium name="The Broad Institute Genome Sequencing Center for Infectious Disease"/>
            <person name="Wu L."/>
            <person name="Ma J."/>
        </authorList>
    </citation>
    <scope>NUCLEOTIDE SEQUENCE [LARGE SCALE GENOMIC DNA]</scope>
    <source>
        <strain evidence="5">NBRC 107715</strain>
    </source>
</reference>
<comment type="caution">
    <text evidence="2">The sequence shown here is derived from an EMBL/GenBank/DDBJ whole genome shotgun (WGS) entry which is preliminary data.</text>
</comment>
<dbReference type="Proteomes" id="UP000321960">
    <property type="component" value="Unassembled WGS sequence"/>
</dbReference>
<keyword evidence="5" id="KW-1185">Reference proteome</keyword>
<evidence type="ECO:0000313" key="3">
    <source>
        <dbReference type="EMBL" id="GLS67483.1"/>
    </source>
</evidence>
<accession>A0A512IZZ4</accession>
<keyword evidence="1" id="KW-0472">Membrane</keyword>
<feature type="transmembrane region" description="Helical" evidence="1">
    <location>
        <begin position="33"/>
        <end position="52"/>
    </location>
</feature>
<dbReference type="EMBL" id="BJZU01000018">
    <property type="protein sequence ID" value="GEP03223.1"/>
    <property type="molecule type" value="Genomic_DNA"/>
</dbReference>
<evidence type="ECO:0000313" key="5">
    <source>
        <dbReference type="Proteomes" id="UP001156856"/>
    </source>
</evidence>
<dbReference type="AlphaFoldDB" id="A0A512IZZ4"/>
<organism evidence="2 4">
    <name type="scientific">Methylobacterium oxalidis</name>
    <dbReference type="NCBI Taxonomy" id="944322"/>
    <lineage>
        <taxon>Bacteria</taxon>
        <taxon>Pseudomonadati</taxon>
        <taxon>Pseudomonadota</taxon>
        <taxon>Alphaproteobacteria</taxon>
        <taxon>Hyphomicrobiales</taxon>
        <taxon>Methylobacteriaceae</taxon>
        <taxon>Methylobacterium</taxon>
    </lineage>
</organism>
<reference evidence="3" key="1">
    <citation type="journal article" date="2014" name="Int. J. Syst. Evol. Microbiol.">
        <title>Complete genome of a new Firmicutes species belonging to the dominant human colonic microbiota ('Ruminococcus bicirculans') reveals two chromosomes and a selective capacity to utilize plant glucans.</title>
        <authorList>
            <consortium name="NISC Comparative Sequencing Program"/>
            <person name="Wegmann U."/>
            <person name="Louis P."/>
            <person name="Goesmann A."/>
            <person name="Henrissat B."/>
            <person name="Duncan S.H."/>
            <person name="Flint H.J."/>
        </authorList>
    </citation>
    <scope>NUCLEOTIDE SEQUENCE</scope>
    <source>
        <strain evidence="3">NBRC 107715</strain>
    </source>
</reference>
<keyword evidence="1" id="KW-1133">Transmembrane helix</keyword>
<reference evidence="2 4" key="3">
    <citation type="submission" date="2019-07" db="EMBL/GenBank/DDBJ databases">
        <title>Whole genome shotgun sequence of Methylobacterium oxalidis NBRC 107715.</title>
        <authorList>
            <person name="Hosoyama A."/>
            <person name="Uohara A."/>
            <person name="Ohji S."/>
            <person name="Ichikawa N."/>
        </authorList>
    </citation>
    <scope>NUCLEOTIDE SEQUENCE [LARGE SCALE GENOMIC DNA]</scope>
    <source>
        <strain evidence="2 4">NBRC 107715</strain>
    </source>
</reference>
<dbReference type="RefSeq" id="WP_170267697.1">
    <property type="nucleotide sequence ID" value="NZ_BJZU01000018.1"/>
</dbReference>
<keyword evidence="1" id="KW-0812">Transmembrane</keyword>
<proteinExistence type="predicted"/>
<evidence type="ECO:0000313" key="2">
    <source>
        <dbReference type="EMBL" id="GEP03223.1"/>
    </source>
</evidence>
<dbReference type="Proteomes" id="UP001156856">
    <property type="component" value="Unassembled WGS sequence"/>
</dbReference>
<name>A0A512IZZ4_9HYPH</name>
<evidence type="ECO:0000313" key="4">
    <source>
        <dbReference type="Proteomes" id="UP000321960"/>
    </source>
</evidence>
<protein>
    <submittedName>
        <fullName evidence="2">Uncharacterized protein</fullName>
    </submittedName>
</protein>
<sequence>MRQIIGFRAGRAVERPGARVAARYSAPGGFHPGAAWIAVGTALLGTLALLSLRLGMV</sequence>
<gene>
    <name evidence="3" type="ORF">GCM10007888_58670</name>
    <name evidence="2" type="ORF">MOX02_12610</name>
</gene>
<evidence type="ECO:0000256" key="1">
    <source>
        <dbReference type="SAM" id="Phobius"/>
    </source>
</evidence>
<reference evidence="3" key="4">
    <citation type="submission" date="2023-01" db="EMBL/GenBank/DDBJ databases">
        <title>Draft genome sequence of Methylobacterium oxalidis strain NBRC 107715.</title>
        <authorList>
            <person name="Sun Q."/>
            <person name="Mori K."/>
        </authorList>
    </citation>
    <scope>NUCLEOTIDE SEQUENCE</scope>
    <source>
        <strain evidence="3">NBRC 107715</strain>
    </source>
</reference>
<dbReference type="EMBL" id="BSPK01000112">
    <property type="protein sequence ID" value="GLS67483.1"/>
    <property type="molecule type" value="Genomic_DNA"/>
</dbReference>